<organism evidence="2 3">
    <name type="scientific">Platysternon megacephalum</name>
    <name type="common">big-headed turtle</name>
    <dbReference type="NCBI Taxonomy" id="55544"/>
    <lineage>
        <taxon>Eukaryota</taxon>
        <taxon>Metazoa</taxon>
        <taxon>Chordata</taxon>
        <taxon>Craniata</taxon>
        <taxon>Vertebrata</taxon>
        <taxon>Euteleostomi</taxon>
        <taxon>Archelosauria</taxon>
        <taxon>Testudinata</taxon>
        <taxon>Testudines</taxon>
        <taxon>Cryptodira</taxon>
        <taxon>Durocryptodira</taxon>
        <taxon>Testudinoidea</taxon>
        <taxon>Platysternidae</taxon>
        <taxon>Platysternon</taxon>
    </lineage>
</organism>
<feature type="compositionally biased region" description="Polar residues" evidence="1">
    <location>
        <begin position="78"/>
        <end position="87"/>
    </location>
</feature>
<evidence type="ECO:0000256" key="1">
    <source>
        <dbReference type="SAM" id="MobiDB-lite"/>
    </source>
</evidence>
<dbReference type="EMBL" id="QXTE01000107">
    <property type="protein sequence ID" value="TFK05817.1"/>
    <property type="molecule type" value="Genomic_DNA"/>
</dbReference>
<evidence type="ECO:0000313" key="3">
    <source>
        <dbReference type="Proteomes" id="UP000297703"/>
    </source>
</evidence>
<evidence type="ECO:0000313" key="2">
    <source>
        <dbReference type="EMBL" id="TFK05817.1"/>
    </source>
</evidence>
<reference evidence="2 3" key="2">
    <citation type="submission" date="2019-04" db="EMBL/GenBank/DDBJ databases">
        <title>The genome sequence of big-headed turtle.</title>
        <authorList>
            <person name="Gong S."/>
        </authorList>
    </citation>
    <scope>NUCLEOTIDE SEQUENCE [LARGE SCALE GENOMIC DNA]</scope>
    <source>
        <strain evidence="2">DO16091913</strain>
        <tissue evidence="2">Muscle</tissue>
    </source>
</reference>
<gene>
    <name evidence="2" type="ORF">DR999_PMT11445</name>
</gene>
<comment type="caution">
    <text evidence="2">The sequence shown here is derived from an EMBL/GenBank/DDBJ whole genome shotgun (WGS) entry which is preliminary data.</text>
</comment>
<feature type="compositionally biased region" description="Basic and acidic residues" evidence="1">
    <location>
        <begin position="51"/>
        <end position="63"/>
    </location>
</feature>
<accession>A0A4D9E7Q2</accession>
<feature type="region of interest" description="Disordered" evidence="1">
    <location>
        <begin position="44"/>
        <end position="126"/>
    </location>
</feature>
<proteinExistence type="predicted"/>
<keyword evidence="3" id="KW-1185">Reference proteome</keyword>
<reference evidence="2 3" key="1">
    <citation type="submission" date="2019-04" db="EMBL/GenBank/DDBJ databases">
        <title>Draft genome of the big-headed turtle Platysternon megacephalum.</title>
        <authorList>
            <person name="Gong S."/>
        </authorList>
    </citation>
    <scope>NUCLEOTIDE SEQUENCE [LARGE SCALE GENOMIC DNA]</scope>
    <source>
        <strain evidence="2">DO16091913</strain>
        <tissue evidence="2">Muscle</tissue>
    </source>
</reference>
<dbReference type="AlphaFoldDB" id="A0A4D9E7Q2"/>
<dbReference type="Proteomes" id="UP000297703">
    <property type="component" value="Unassembled WGS sequence"/>
</dbReference>
<feature type="compositionally biased region" description="Basic residues" evidence="1">
    <location>
        <begin position="98"/>
        <end position="108"/>
    </location>
</feature>
<sequence length="165" mass="18050">MAEGAQQGKAMVKPMVRDSFGCSGHSCKIKGKRSDVTAGSQLINMQLGRNGDQEKGLENKMDGQCRGLSPGPGGACDTSDTMTSSGGRISKRADNRGVQRKATQHGRRGVLETRAGSHGKERKRRGFWREMLLFAPSHNTKARWHFTESRPVTQLTFYGAPDKSK</sequence>
<name>A0A4D9E7Q2_9SAUR</name>
<protein>
    <submittedName>
        <fullName evidence="2">Nucleolin</fullName>
    </submittedName>
</protein>